<sequence>MTALSMYQASVPVFCRGLAALAKELEKAAAYAAERKFEPGILVNARLAPDMLSLAGQVQRASDTSKFSGERLSGTPSPKFPDTETTFPELQERIANTISYLQGLDPAAFAGSEDKEISLSTLGSFKGDAYLLNFAVPNFFFHLATAHAILRENGVAVGKRDFLDLQA</sequence>
<dbReference type="PANTHER" id="PTHR36922">
    <property type="entry name" value="BLL2446 PROTEIN"/>
    <property type="match status" value="1"/>
</dbReference>
<evidence type="ECO:0000256" key="1">
    <source>
        <dbReference type="SAM" id="MobiDB-lite"/>
    </source>
</evidence>
<dbReference type="EMBL" id="BMCT01000001">
    <property type="protein sequence ID" value="GGF47233.1"/>
    <property type="molecule type" value="Genomic_DNA"/>
</dbReference>
<feature type="region of interest" description="Disordered" evidence="1">
    <location>
        <begin position="63"/>
        <end position="83"/>
    </location>
</feature>
<reference evidence="2" key="1">
    <citation type="journal article" date="2014" name="Int. J. Syst. Evol. Microbiol.">
        <title>Complete genome sequence of Corynebacterium casei LMG S-19264T (=DSM 44701T), isolated from a smear-ripened cheese.</title>
        <authorList>
            <consortium name="US DOE Joint Genome Institute (JGI-PGF)"/>
            <person name="Walter F."/>
            <person name="Albersmeier A."/>
            <person name="Kalinowski J."/>
            <person name="Ruckert C."/>
        </authorList>
    </citation>
    <scope>NUCLEOTIDE SEQUENCE</scope>
    <source>
        <strain evidence="2">CCM 7897</strain>
    </source>
</reference>
<organism evidence="2 3">
    <name type="scientific">Azorhizobium oxalatiphilum</name>
    <dbReference type="NCBI Taxonomy" id="980631"/>
    <lineage>
        <taxon>Bacteria</taxon>
        <taxon>Pseudomonadati</taxon>
        <taxon>Pseudomonadota</taxon>
        <taxon>Alphaproteobacteria</taxon>
        <taxon>Hyphomicrobiales</taxon>
        <taxon>Xanthobacteraceae</taxon>
        <taxon>Azorhizobium</taxon>
    </lineage>
</organism>
<comment type="caution">
    <text evidence="2">The sequence shown here is derived from an EMBL/GenBank/DDBJ whole genome shotgun (WGS) entry which is preliminary data.</text>
</comment>
<dbReference type="RefSeq" id="WP_244644084.1">
    <property type="nucleotide sequence ID" value="NZ_BMCT01000001.1"/>
</dbReference>
<keyword evidence="3" id="KW-1185">Reference proteome</keyword>
<protein>
    <recommendedName>
        <fullName evidence="4">DUF1993 domain-containing protein</fullName>
    </recommendedName>
</protein>
<dbReference type="Gene3D" id="1.20.120.450">
    <property type="entry name" value="dinb family like domain"/>
    <property type="match status" value="1"/>
</dbReference>
<dbReference type="PANTHER" id="PTHR36922:SF1">
    <property type="entry name" value="DUF1993 DOMAIN-CONTAINING PROTEIN"/>
    <property type="match status" value="1"/>
</dbReference>
<dbReference type="Pfam" id="PF09351">
    <property type="entry name" value="DUF1993"/>
    <property type="match status" value="1"/>
</dbReference>
<dbReference type="InterPro" id="IPR018531">
    <property type="entry name" value="DUF1993"/>
</dbReference>
<dbReference type="SUPFAM" id="SSF109854">
    <property type="entry name" value="DinB/YfiT-like putative metalloenzymes"/>
    <property type="match status" value="1"/>
</dbReference>
<dbReference type="InterPro" id="IPR034660">
    <property type="entry name" value="DinB/YfiT-like"/>
</dbReference>
<gene>
    <name evidence="2" type="ORF">GCM10007301_03260</name>
</gene>
<name>A0A917F504_9HYPH</name>
<dbReference type="AlphaFoldDB" id="A0A917F504"/>
<reference evidence="2" key="2">
    <citation type="submission" date="2020-09" db="EMBL/GenBank/DDBJ databases">
        <authorList>
            <person name="Sun Q."/>
            <person name="Sedlacek I."/>
        </authorList>
    </citation>
    <scope>NUCLEOTIDE SEQUENCE</scope>
    <source>
        <strain evidence="2">CCM 7897</strain>
    </source>
</reference>
<evidence type="ECO:0000313" key="3">
    <source>
        <dbReference type="Proteomes" id="UP000606044"/>
    </source>
</evidence>
<accession>A0A917F504</accession>
<evidence type="ECO:0000313" key="2">
    <source>
        <dbReference type="EMBL" id="GGF47233.1"/>
    </source>
</evidence>
<evidence type="ECO:0008006" key="4">
    <source>
        <dbReference type="Google" id="ProtNLM"/>
    </source>
</evidence>
<dbReference type="Proteomes" id="UP000606044">
    <property type="component" value="Unassembled WGS sequence"/>
</dbReference>
<proteinExistence type="predicted"/>